<protein>
    <recommendedName>
        <fullName evidence="3">USP domain-containing protein</fullName>
    </recommendedName>
</protein>
<dbReference type="SUPFAM" id="SSF54001">
    <property type="entry name" value="Cysteine proteinases"/>
    <property type="match status" value="1"/>
</dbReference>
<evidence type="ECO:0000313" key="5">
    <source>
        <dbReference type="Proteomes" id="UP001217089"/>
    </source>
</evidence>
<dbReference type="InterPro" id="IPR038765">
    <property type="entry name" value="Papain-like_cys_pep_sf"/>
</dbReference>
<dbReference type="Pfam" id="PF25822">
    <property type="entry name" value="UBL_USP40"/>
    <property type="match status" value="1"/>
</dbReference>
<keyword evidence="5" id="KW-1185">Reference proteome</keyword>
<comment type="caution">
    <text evidence="4">The sequence shown here is derived from an EMBL/GenBank/DDBJ whole genome shotgun (WGS) entry which is preliminary data.</text>
</comment>
<dbReference type="InterPro" id="IPR050164">
    <property type="entry name" value="Peptidase_C19"/>
</dbReference>
<sequence>MNRILFSAIEDSLIGTSGRGLINRLYHGTIVNQIVCLVCGKVSEREENFLDLTLSITGLDTLENGLKSCYIEKEIMDGKNQYRCERCNKLVDATKGARIRCLPEILTISLLRFSYDFVKGERYKETGKFVYPMTLNMAPYYEHAGPNDINEYELFSVVIHRGGAYGGHYHAYIKDIDGLGKWTHPDEETIQIPTDPTTGEVDFIECDCPVELIQAILHRHKDIQTVDKLCGEITKQTGVSWNKRFKKQFGPIHKFLAKYDDKFIYDPSSNHISLKDYGKSDSRGGKETSTLTPENSQEISTLVSEKQATQANVNENSPQKDGNKIGPQKDGPSRKRPPSPSPEIGQCWFDFNDSRVYPIRTKEIEWQYSGKESAYMLFYRKKSLLRPEEAMGNPAYKMPDRIISEVLEENDELHDKRMHYEIAVNLVTLQLHFGGSYQYYKGALWPLPGKCIWIDLNVDRRNTIQDLKLHAMEVGSDLICEDFVIHRMKELPAGSHLYDCVSYDDEKMLKDLSIDEGTKLFIWNGTKYDEDRNVVSFRNEDFQKTLEELKIKDGDKIILDSSATSQKTQIDKSLLEKSKMKSKIEVHIENKCMESCDKDRSRCKIEVEINQTVGELKVMAISKFGLGDIDDGGRLRIEHDRLGLRPPLHDGSTIETAAITQGTNLILERGPAPNSNQITLTFTPGDPRSDLPDKEIIVDRNITVGVCLQCMINKAGYNGLLGSETKETKSELEYPVQLGEVEVSLLSKPVQQQKGKKKCGQKTSLRQAPYNIQDGDVIGVMKDDFGTIEDDLGQEEMKRQIEEIRKQREERRKMEAEFDGFQKKSRRPEVALKIKVDDFR</sequence>
<dbReference type="InterPro" id="IPR057763">
    <property type="entry name" value="UBL_USP40"/>
</dbReference>
<feature type="compositionally biased region" description="Polar residues" evidence="2">
    <location>
        <begin position="287"/>
        <end position="320"/>
    </location>
</feature>
<dbReference type="InterPro" id="IPR001394">
    <property type="entry name" value="Peptidase_C19_UCH"/>
</dbReference>
<dbReference type="PANTHER" id="PTHR24006">
    <property type="entry name" value="UBIQUITIN CARBOXYL-TERMINAL HYDROLASE"/>
    <property type="match status" value="1"/>
</dbReference>
<reference evidence="4 5" key="1">
    <citation type="submission" date="2022-12" db="EMBL/GenBank/DDBJ databases">
        <title>Chromosome-level genome of Tegillarca granosa.</title>
        <authorList>
            <person name="Kim J."/>
        </authorList>
    </citation>
    <scope>NUCLEOTIDE SEQUENCE [LARGE SCALE GENOMIC DNA]</scope>
    <source>
        <strain evidence="4">Teg-2019</strain>
        <tissue evidence="4">Adductor muscle</tissue>
    </source>
</reference>
<proteinExistence type="predicted"/>
<dbReference type="Pfam" id="PF00443">
    <property type="entry name" value="UCH"/>
    <property type="match status" value="1"/>
</dbReference>
<evidence type="ECO:0000259" key="3">
    <source>
        <dbReference type="PROSITE" id="PS50235"/>
    </source>
</evidence>
<feature type="domain" description="USP" evidence="3">
    <location>
        <begin position="1"/>
        <end position="382"/>
    </location>
</feature>
<evidence type="ECO:0000256" key="2">
    <source>
        <dbReference type="SAM" id="MobiDB-lite"/>
    </source>
</evidence>
<dbReference type="InterPro" id="IPR028889">
    <property type="entry name" value="USP"/>
</dbReference>
<dbReference type="InterPro" id="IPR018200">
    <property type="entry name" value="USP_CS"/>
</dbReference>
<dbReference type="PANTHER" id="PTHR24006:SF842">
    <property type="entry name" value="UBIQUITIN CARBOXYL-TERMINAL HYDROLASE 40"/>
    <property type="match status" value="1"/>
</dbReference>
<accession>A0ABQ9FAE6</accession>
<dbReference type="EMBL" id="JARBDR010000342">
    <property type="protein sequence ID" value="KAJ8313576.1"/>
    <property type="molecule type" value="Genomic_DNA"/>
</dbReference>
<keyword evidence="1" id="KW-0175">Coiled coil</keyword>
<evidence type="ECO:0000256" key="1">
    <source>
        <dbReference type="SAM" id="Coils"/>
    </source>
</evidence>
<dbReference type="PROSITE" id="PS50235">
    <property type="entry name" value="USP_3"/>
    <property type="match status" value="1"/>
</dbReference>
<feature type="region of interest" description="Disordered" evidence="2">
    <location>
        <begin position="274"/>
        <end position="347"/>
    </location>
</feature>
<evidence type="ECO:0000313" key="4">
    <source>
        <dbReference type="EMBL" id="KAJ8313576.1"/>
    </source>
</evidence>
<dbReference type="Gene3D" id="3.90.70.10">
    <property type="entry name" value="Cysteine proteinases"/>
    <property type="match status" value="2"/>
</dbReference>
<organism evidence="4 5">
    <name type="scientific">Tegillarca granosa</name>
    <name type="common">Malaysian cockle</name>
    <name type="synonym">Anadara granosa</name>
    <dbReference type="NCBI Taxonomy" id="220873"/>
    <lineage>
        <taxon>Eukaryota</taxon>
        <taxon>Metazoa</taxon>
        <taxon>Spiralia</taxon>
        <taxon>Lophotrochozoa</taxon>
        <taxon>Mollusca</taxon>
        <taxon>Bivalvia</taxon>
        <taxon>Autobranchia</taxon>
        <taxon>Pteriomorphia</taxon>
        <taxon>Arcoida</taxon>
        <taxon>Arcoidea</taxon>
        <taxon>Arcidae</taxon>
        <taxon>Tegillarca</taxon>
    </lineage>
</organism>
<gene>
    <name evidence="4" type="ORF">KUTeg_008137</name>
</gene>
<feature type="coiled-coil region" evidence="1">
    <location>
        <begin position="794"/>
        <end position="824"/>
    </location>
</feature>
<name>A0ABQ9FAE6_TEGGR</name>
<dbReference type="PROSITE" id="PS00973">
    <property type="entry name" value="USP_2"/>
    <property type="match status" value="1"/>
</dbReference>
<dbReference type="Proteomes" id="UP001217089">
    <property type="component" value="Unassembled WGS sequence"/>
</dbReference>
<feature type="compositionally biased region" description="Basic and acidic residues" evidence="2">
    <location>
        <begin position="274"/>
        <end position="286"/>
    </location>
</feature>